<dbReference type="PANTHER" id="PTHR46192">
    <property type="entry name" value="BROAD-RANGE ACID PHOSPHATASE DET1"/>
    <property type="match status" value="1"/>
</dbReference>
<dbReference type="Proteomes" id="UP000244722">
    <property type="component" value="Unassembled WGS sequence"/>
</dbReference>
<comment type="caution">
    <text evidence="2">The sequence shown here is derived from an EMBL/GenBank/DDBJ whole genome shotgun (WGS) entry which is preliminary data.</text>
</comment>
<dbReference type="InterPro" id="IPR052765">
    <property type="entry name" value="PGM-Related"/>
</dbReference>
<reference evidence="2 3" key="1">
    <citation type="submission" date="2017-04" db="EMBL/GenBank/DDBJ databases">
        <title>Draft genome sequence of Tuber borchii Vittad., a whitish edible truffle.</title>
        <authorList>
            <consortium name="DOE Joint Genome Institute"/>
            <person name="Murat C."/>
            <person name="Kuo A."/>
            <person name="Barry K.W."/>
            <person name="Clum A."/>
            <person name="Dockter R.B."/>
            <person name="Fauchery L."/>
            <person name="Iotti M."/>
            <person name="Kohler A."/>
            <person name="Labutti K."/>
            <person name="Lindquist E.A."/>
            <person name="Lipzen A."/>
            <person name="Ohm R.A."/>
            <person name="Wang M."/>
            <person name="Grigoriev I.V."/>
            <person name="Zambonelli A."/>
            <person name="Martin F.M."/>
        </authorList>
    </citation>
    <scope>NUCLEOTIDE SEQUENCE [LARGE SCALE GENOMIC DNA]</scope>
    <source>
        <strain evidence="2 3">Tbo3840</strain>
    </source>
</reference>
<dbReference type="InterPro" id="IPR013078">
    <property type="entry name" value="His_Pase_superF_clade-1"/>
</dbReference>
<dbReference type="Pfam" id="PF00300">
    <property type="entry name" value="His_Phos_1"/>
    <property type="match status" value="1"/>
</dbReference>
<evidence type="ECO:0000313" key="3">
    <source>
        <dbReference type="Proteomes" id="UP000244722"/>
    </source>
</evidence>
<dbReference type="OrthoDB" id="10261749at2759"/>
<keyword evidence="3" id="KW-1185">Reference proteome</keyword>
<proteinExistence type="predicted"/>
<dbReference type="Gene3D" id="3.40.50.1240">
    <property type="entry name" value="Phosphoglycerate mutase-like"/>
    <property type="match status" value="1"/>
</dbReference>
<feature type="region of interest" description="Disordered" evidence="1">
    <location>
        <begin position="221"/>
        <end position="240"/>
    </location>
</feature>
<evidence type="ECO:0000313" key="2">
    <source>
        <dbReference type="EMBL" id="PUU75506.1"/>
    </source>
</evidence>
<dbReference type="STRING" id="42251.A0A2T6ZJ79"/>
<dbReference type="SMART" id="SM00855">
    <property type="entry name" value="PGAM"/>
    <property type="match status" value="1"/>
</dbReference>
<evidence type="ECO:0000256" key="1">
    <source>
        <dbReference type="SAM" id="MobiDB-lite"/>
    </source>
</evidence>
<dbReference type="CDD" id="cd07067">
    <property type="entry name" value="HP_PGM_like"/>
    <property type="match status" value="1"/>
</dbReference>
<feature type="compositionally biased region" description="Basic and acidic residues" evidence="1">
    <location>
        <begin position="221"/>
        <end position="231"/>
    </location>
</feature>
<feature type="region of interest" description="Disordered" evidence="1">
    <location>
        <begin position="263"/>
        <end position="290"/>
    </location>
</feature>
<feature type="region of interest" description="Disordered" evidence="1">
    <location>
        <begin position="304"/>
        <end position="328"/>
    </location>
</feature>
<dbReference type="SUPFAM" id="SSF53254">
    <property type="entry name" value="Phosphoglycerate mutase-like"/>
    <property type="match status" value="1"/>
</dbReference>
<accession>A0A2T6ZJ79</accession>
<protein>
    <submittedName>
        <fullName evidence="2">Histidine phosphatase superfamily</fullName>
    </submittedName>
</protein>
<gene>
    <name evidence="2" type="ORF">B9Z19DRAFT_1102901</name>
</gene>
<name>A0A2T6ZJ79_TUBBO</name>
<sequence length="382" mass="42902">MGKPRLIVIIRHAQSEGNKNKAIHQTVPDHRVKLTSEGTRQAVEAGERLLGLLRPEDNLRIITSPYLRTRETTKGILSQLSKHPNADKIKVYEEPRIREQDFGNFQPCTAEMERMWHERAAYGHFFYRIPNGESAADAYDRVSGFNESLWRQFADEDFPSVLVLVTHGLMTRIFLMKWYHYSVEYFEDLKNIDHCQFVLMEKNPVTDKYDLKTKLRTWSADRRKEEERQQREGGPSAKDLKKLEAAAASLEVVYGGCVNGCNHGTTNKPKTNASNGLTEPPSRETENGTAQDLRNKLAVLQAGRDFGGSRSGAGSRTCSDDDESGSIDEEMSEPLEAFAYPDSGRSGGPVEALQILIRADSQDNVRAELLGDVAQEDGGVRL</sequence>
<dbReference type="InterPro" id="IPR029033">
    <property type="entry name" value="His_PPase_superfam"/>
</dbReference>
<dbReference type="AlphaFoldDB" id="A0A2T6ZJ79"/>
<organism evidence="2 3">
    <name type="scientific">Tuber borchii</name>
    <name type="common">White truffle</name>
    <dbReference type="NCBI Taxonomy" id="42251"/>
    <lineage>
        <taxon>Eukaryota</taxon>
        <taxon>Fungi</taxon>
        <taxon>Dikarya</taxon>
        <taxon>Ascomycota</taxon>
        <taxon>Pezizomycotina</taxon>
        <taxon>Pezizomycetes</taxon>
        <taxon>Pezizales</taxon>
        <taxon>Tuberaceae</taxon>
        <taxon>Tuber</taxon>
    </lineage>
</organism>
<feature type="compositionally biased region" description="Polar residues" evidence="1">
    <location>
        <begin position="263"/>
        <end position="277"/>
    </location>
</feature>
<dbReference type="EMBL" id="NESQ01000227">
    <property type="protein sequence ID" value="PUU75506.1"/>
    <property type="molecule type" value="Genomic_DNA"/>
</dbReference>